<name>A0A411AWF7_9CAUD</name>
<reference evidence="3" key="1">
    <citation type="submission" date="2019-01" db="EMBL/GenBank/DDBJ databases">
        <title>PS3, a novel KP34virus infecting Providencia stuartii with a tail spike-associated depolymerase that enhances serum-mediated killing.</title>
        <authorList>
            <person name="Oliveira H."/>
            <person name="Mendes B."/>
            <person name="Lobocka M."/>
            <person name="Azeredo J."/>
        </authorList>
    </citation>
    <scope>NUCLEOTIDE SEQUENCE [LARGE SCALE GENOMIC DNA]</scope>
</reference>
<evidence type="ECO:0000313" key="2">
    <source>
        <dbReference type="EMBL" id="QAX92432.1"/>
    </source>
</evidence>
<keyword evidence="1" id="KW-0472">Membrane</keyword>
<dbReference type="Proteomes" id="UP000290695">
    <property type="component" value="Segment"/>
</dbReference>
<feature type="transmembrane region" description="Helical" evidence="1">
    <location>
        <begin position="15"/>
        <end position="34"/>
    </location>
</feature>
<proteinExistence type="predicted"/>
<keyword evidence="3" id="KW-1185">Reference proteome</keyword>
<keyword evidence="1" id="KW-1133">Transmembrane helix</keyword>
<keyword evidence="1" id="KW-0812">Transmembrane</keyword>
<accession>A0A411AWF7</accession>
<protein>
    <submittedName>
        <fullName evidence="2">Uncharacterized protein</fullName>
    </submittedName>
</protein>
<evidence type="ECO:0000256" key="1">
    <source>
        <dbReference type="SAM" id="Phobius"/>
    </source>
</evidence>
<organism evidence="2 3">
    <name type="scientific">Providencia phage vB_PstP_PS3</name>
    <dbReference type="NCBI Taxonomy" id="2848038"/>
    <lineage>
        <taxon>Viruses</taxon>
        <taxon>Duplodnaviria</taxon>
        <taxon>Heunggongvirae</taxon>
        <taxon>Uroviricota</taxon>
        <taxon>Caudoviricetes</taxon>
        <taxon>Autographivirales</taxon>
        <taxon>Autoscriptoviridae</taxon>
        <taxon>Slopekvirinae</taxon>
        <taxon>Kakivirus</taxon>
        <taxon>Kakivirus PS3</taxon>
    </lineage>
</organism>
<dbReference type="EMBL" id="MK387869">
    <property type="protein sequence ID" value="QAX92432.1"/>
    <property type="molecule type" value="Genomic_DNA"/>
</dbReference>
<evidence type="ECO:0000313" key="3">
    <source>
        <dbReference type="Proteomes" id="UP000290695"/>
    </source>
</evidence>
<gene>
    <name evidence="2" type="ORF">Stuart_33</name>
</gene>
<sequence>MIYIFSTLNKLLQKVFIYIAIAPFILPFIVGYGFKRGVAKYEQWIQV</sequence>